<sequence length="61" mass="6938">MAKCSVCGKEITEVKPCPYNRRFGPTCDECCEDCFESEPFSCPEHSARSENKSNTNKEKKK</sequence>
<accession>A0A8S5U1Y2</accession>
<evidence type="ECO:0000256" key="1">
    <source>
        <dbReference type="SAM" id="MobiDB-lite"/>
    </source>
</evidence>
<dbReference type="EMBL" id="BK015985">
    <property type="protein sequence ID" value="DAF88464.1"/>
    <property type="molecule type" value="Genomic_DNA"/>
</dbReference>
<feature type="compositionally biased region" description="Basic and acidic residues" evidence="1">
    <location>
        <begin position="45"/>
        <end position="61"/>
    </location>
</feature>
<feature type="region of interest" description="Disordered" evidence="1">
    <location>
        <begin position="39"/>
        <end position="61"/>
    </location>
</feature>
<organism evidence="2">
    <name type="scientific">Siphoviridae sp. ctdHi7</name>
    <dbReference type="NCBI Taxonomy" id="2825577"/>
    <lineage>
        <taxon>Viruses</taxon>
        <taxon>Duplodnaviria</taxon>
        <taxon>Heunggongvirae</taxon>
        <taxon>Uroviricota</taxon>
        <taxon>Caudoviricetes</taxon>
    </lineage>
</organism>
<evidence type="ECO:0000313" key="2">
    <source>
        <dbReference type="EMBL" id="DAF88464.1"/>
    </source>
</evidence>
<name>A0A8S5U1Y2_9CAUD</name>
<reference evidence="2" key="1">
    <citation type="journal article" date="2021" name="Proc. Natl. Acad. Sci. U.S.A.">
        <title>A Catalog of Tens of Thousands of Viruses from Human Metagenomes Reveals Hidden Associations with Chronic Diseases.</title>
        <authorList>
            <person name="Tisza M.J."/>
            <person name="Buck C.B."/>
        </authorList>
    </citation>
    <scope>NUCLEOTIDE SEQUENCE</scope>
    <source>
        <strain evidence="2">CtdHi7</strain>
    </source>
</reference>
<protein>
    <submittedName>
        <fullName evidence="2">Uncharacterized protein</fullName>
    </submittedName>
</protein>
<proteinExistence type="predicted"/>